<keyword evidence="4" id="KW-0560">Oxidoreductase</keyword>
<evidence type="ECO:0000259" key="13">
    <source>
        <dbReference type="Pfam" id="PF07992"/>
    </source>
</evidence>
<dbReference type="PANTHER" id="PTHR43735:SF3">
    <property type="entry name" value="FERROPTOSIS SUPPRESSOR PROTEIN 1"/>
    <property type="match status" value="1"/>
</dbReference>
<evidence type="ECO:0000256" key="2">
    <source>
        <dbReference type="ARBA" id="ARBA00022630"/>
    </source>
</evidence>
<evidence type="ECO:0000256" key="9">
    <source>
        <dbReference type="ARBA" id="ARBA00048412"/>
    </source>
</evidence>
<comment type="catalytic activity">
    <reaction evidence="12">
        <text>menaquinone-4 + NADH + H(+) = menaquinol-4 + NAD(+)</text>
        <dbReference type="Rhea" id="RHEA:74079"/>
        <dbReference type="ChEBI" id="CHEBI:15378"/>
        <dbReference type="ChEBI" id="CHEBI:57540"/>
        <dbReference type="ChEBI" id="CHEBI:57945"/>
        <dbReference type="ChEBI" id="CHEBI:78277"/>
        <dbReference type="ChEBI" id="CHEBI:193091"/>
    </reaction>
    <physiologicalReaction direction="left-to-right" evidence="12">
        <dbReference type="Rhea" id="RHEA:74080"/>
    </physiologicalReaction>
</comment>
<keyword evidence="15" id="KW-1185">Reference proteome</keyword>
<dbReference type="Proteomes" id="UP001159427">
    <property type="component" value="Unassembled WGS sequence"/>
</dbReference>
<comment type="catalytic activity">
    <reaction evidence="9">
        <text>menadione + NADH + H(+) = menadiol + NAD(+)</text>
        <dbReference type="Rhea" id="RHEA:69695"/>
        <dbReference type="ChEBI" id="CHEBI:6746"/>
        <dbReference type="ChEBI" id="CHEBI:15378"/>
        <dbReference type="ChEBI" id="CHEBI:28869"/>
        <dbReference type="ChEBI" id="CHEBI:57540"/>
        <dbReference type="ChEBI" id="CHEBI:57945"/>
    </reaction>
    <physiologicalReaction direction="left-to-right" evidence="9">
        <dbReference type="Rhea" id="RHEA:69696"/>
    </physiologicalReaction>
</comment>
<evidence type="ECO:0000256" key="11">
    <source>
        <dbReference type="ARBA" id="ARBA00049275"/>
    </source>
</evidence>
<comment type="caution">
    <text evidence="14">The sequence shown here is derived from an EMBL/GenBank/DDBJ whole genome shotgun (WGS) entry which is preliminary data.</text>
</comment>
<dbReference type="SUPFAM" id="SSF51905">
    <property type="entry name" value="FAD/NAD(P)-binding domain"/>
    <property type="match status" value="2"/>
</dbReference>
<dbReference type="Gene3D" id="3.50.50.100">
    <property type="match status" value="1"/>
</dbReference>
<evidence type="ECO:0000313" key="15">
    <source>
        <dbReference type="Proteomes" id="UP001159427"/>
    </source>
</evidence>
<evidence type="ECO:0000256" key="5">
    <source>
        <dbReference type="ARBA" id="ARBA00037027"/>
    </source>
</evidence>
<dbReference type="EMBL" id="CALNXI010000922">
    <property type="protein sequence ID" value="CAH3147048.1"/>
    <property type="molecule type" value="Genomic_DNA"/>
</dbReference>
<sequence>MGNSSSAPPKHSCEVVIVGGGYGGIQVAMQLDSYCKVTLIDPKDAFHHNMAGLRSVVEPSFVKKTLIPYEGILKHGTFVQDRVVSCNISRRTVTLSSGNEISYDYLVFACGSSVPFPGKLPLGTSMEDALKLYKECTDQVIKSDRIVVIGGGAVGLELAGELANDYPKKKITLVHNREEILDDRMAPKFIKKARDGLKGLKVETILGERVNMDDLNFDSDKPWISGPLTLTTDKGTSIETDLVFRCTGLKVNSIAYQSKLSDKMEKNGSLKVDRFLRVEEIENLFAIGDCNNTPELKLAYLARLQADVAVENIKRLNENKRLKEYKPSNPVMILPLGRSGGVSQLPNGMVVGGFVTKSIKGKDVMTADTWKAMKKKMPSD</sequence>
<keyword evidence="3" id="KW-0274">FAD</keyword>
<accession>A0ABN8PMM6</accession>
<evidence type="ECO:0000256" key="4">
    <source>
        <dbReference type="ARBA" id="ARBA00023002"/>
    </source>
</evidence>
<comment type="catalytic activity">
    <reaction evidence="10">
        <text>ubiquinone-10 + NADH + H(+) = ubiquinol-10 + NAD(+)</text>
        <dbReference type="Rhea" id="RHEA:61984"/>
        <dbReference type="ChEBI" id="CHEBI:15378"/>
        <dbReference type="ChEBI" id="CHEBI:46245"/>
        <dbReference type="ChEBI" id="CHEBI:57540"/>
        <dbReference type="ChEBI" id="CHEBI:57945"/>
        <dbReference type="ChEBI" id="CHEBI:64183"/>
    </reaction>
    <physiologicalReaction direction="left-to-right" evidence="10">
        <dbReference type="Rhea" id="RHEA:61985"/>
    </physiologicalReaction>
</comment>
<evidence type="ECO:0000256" key="1">
    <source>
        <dbReference type="ARBA" id="ARBA00006442"/>
    </source>
</evidence>
<evidence type="ECO:0000256" key="12">
    <source>
        <dbReference type="ARBA" id="ARBA00049479"/>
    </source>
</evidence>
<name>A0ABN8PMM6_9CNID</name>
<dbReference type="InterPro" id="IPR023753">
    <property type="entry name" value="FAD/NAD-binding_dom"/>
</dbReference>
<proteinExistence type="inferred from homology"/>
<evidence type="ECO:0000256" key="7">
    <source>
        <dbReference type="ARBA" id="ARBA00041541"/>
    </source>
</evidence>
<evidence type="ECO:0000256" key="6">
    <source>
        <dbReference type="ARBA" id="ARBA00040253"/>
    </source>
</evidence>
<dbReference type="PRINTS" id="PR00368">
    <property type="entry name" value="FADPNR"/>
</dbReference>
<keyword evidence="2" id="KW-0285">Flavoprotein</keyword>
<dbReference type="Pfam" id="PF07992">
    <property type="entry name" value="Pyr_redox_2"/>
    <property type="match status" value="1"/>
</dbReference>
<evidence type="ECO:0000256" key="3">
    <source>
        <dbReference type="ARBA" id="ARBA00022827"/>
    </source>
</evidence>
<feature type="domain" description="FAD/NAD(P)-binding" evidence="13">
    <location>
        <begin position="14"/>
        <end position="304"/>
    </location>
</feature>
<comment type="catalytic activity">
    <reaction evidence="11">
        <text>phylloquinone + NADH + H(+) = phylloquinol + NAD(+)</text>
        <dbReference type="Rhea" id="RHEA:74075"/>
        <dbReference type="ChEBI" id="CHEBI:15378"/>
        <dbReference type="ChEBI" id="CHEBI:18067"/>
        <dbReference type="ChEBI" id="CHEBI:28433"/>
        <dbReference type="ChEBI" id="CHEBI:57540"/>
        <dbReference type="ChEBI" id="CHEBI:57945"/>
    </reaction>
    <physiologicalReaction direction="left-to-right" evidence="11">
        <dbReference type="Rhea" id="RHEA:74076"/>
    </physiologicalReaction>
</comment>
<dbReference type="PANTHER" id="PTHR43735">
    <property type="entry name" value="APOPTOSIS-INDUCING FACTOR 1"/>
    <property type="match status" value="1"/>
</dbReference>
<evidence type="ECO:0000313" key="14">
    <source>
        <dbReference type="EMBL" id="CAH3147048.1"/>
    </source>
</evidence>
<reference evidence="14 15" key="1">
    <citation type="submission" date="2022-05" db="EMBL/GenBank/DDBJ databases">
        <authorList>
            <consortium name="Genoscope - CEA"/>
            <person name="William W."/>
        </authorList>
    </citation>
    <scope>NUCLEOTIDE SEQUENCE [LARGE SCALE GENOMIC DNA]</scope>
</reference>
<gene>
    <name evidence="14" type="ORF">PEVE_00044151</name>
</gene>
<dbReference type="InterPro" id="IPR036188">
    <property type="entry name" value="FAD/NAD-bd_sf"/>
</dbReference>
<protein>
    <recommendedName>
        <fullName evidence="6">Ferroptosis suppressor protein 1</fullName>
    </recommendedName>
    <alternativeName>
        <fullName evidence="7">Apoptosis-inducing factor homologous mitochondrion-associated inducer of death</fullName>
    </alternativeName>
    <alternativeName>
        <fullName evidence="8">p53-responsive gene 3 protein</fullName>
    </alternativeName>
</protein>
<evidence type="ECO:0000256" key="10">
    <source>
        <dbReference type="ARBA" id="ARBA00049236"/>
    </source>
</evidence>
<evidence type="ECO:0000256" key="8">
    <source>
        <dbReference type="ARBA" id="ARBA00042318"/>
    </source>
</evidence>
<comment type="similarity">
    <text evidence="1">Belongs to the FAD-dependent oxidoreductase family.</text>
</comment>
<comment type="cofactor">
    <cofactor evidence="5">
        <name>6-hydroxy-FAD</name>
        <dbReference type="ChEBI" id="CHEBI:60470"/>
    </cofactor>
</comment>
<dbReference type="PRINTS" id="PR00469">
    <property type="entry name" value="PNDRDTASEII"/>
</dbReference>
<organism evidence="14 15">
    <name type="scientific">Porites evermanni</name>
    <dbReference type="NCBI Taxonomy" id="104178"/>
    <lineage>
        <taxon>Eukaryota</taxon>
        <taxon>Metazoa</taxon>
        <taxon>Cnidaria</taxon>
        <taxon>Anthozoa</taxon>
        <taxon>Hexacorallia</taxon>
        <taxon>Scleractinia</taxon>
        <taxon>Fungiina</taxon>
        <taxon>Poritidae</taxon>
        <taxon>Porites</taxon>
    </lineage>
</organism>